<feature type="transmembrane region" description="Helical" evidence="8">
    <location>
        <begin position="182"/>
        <end position="203"/>
    </location>
</feature>
<evidence type="ECO:0000256" key="7">
    <source>
        <dbReference type="SAM" id="MobiDB-lite"/>
    </source>
</evidence>
<feature type="transmembrane region" description="Helical" evidence="8">
    <location>
        <begin position="27"/>
        <end position="45"/>
    </location>
</feature>
<evidence type="ECO:0000256" key="3">
    <source>
        <dbReference type="ARBA" id="ARBA00022475"/>
    </source>
</evidence>
<evidence type="ECO:0000256" key="5">
    <source>
        <dbReference type="ARBA" id="ARBA00022989"/>
    </source>
</evidence>
<protein>
    <submittedName>
        <fullName evidence="11">Na+/H+ antiporter MnhB subunit-related protein</fullName>
    </submittedName>
</protein>
<accession>D6SPJ0</accession>
<dbReference type="Pfam" id="PF13244">
    <property type="entry name" value="MbhD"/>
    <property type="match status" value="1"/>
</dbReference>
<dbReference type="PANTHER" id="PTHR33932:SF4">
    <property type="entry name" value="NA(+)_H(+) ANTIPORTER SUBUNIT B"/>
    <property type="match status" value="1"/>
</dbReference>
<comment type="subcellular location">
    <subcellularLocation>
        <location evidence="1">Cell membrane</location>
        <topology evidence="1">Multi-pass membrane protein</topology>
    </subcellularLocation>
</comment>
<comment type="caution">
    <text evidence="11">The sequence shown here is derived from an EMBL/GenBank/DDBJ whole genome shotgun (WGS) entry which is preliminary data.</text>
</comment>
<dbReference type="InterPro" id="IPR025383">
    <property type="entry name" value="MrpA_C/MbhD"/>
</dbReference>
<feature type="transmembrane region" description="Helical" evidence="8">
    <location>
        <begin position="87"/>
        <end position="108"/>
    </location>
</feature>
<dbReference type="OrthoDB" id="2085045at2"/>
<evidence type="ECO:0000259" key="10">
    <source>
        <dbReference type="Pfam" id="PF13244"/>
    </source>
</evidence>
<dbReference type="Proteomes" id="UP000005496">
    <property type="component" value="Unassembled WGS sequence"/>
</dbReference>
<dbReference type="EMBL" id="ACJN02000002">
    <property type="protein sequence ID" value="EFI34666.1"/>
    <property type="molecule type" value="Genomic_DNA"/>
</dbReference>
<feature type="transmembrane region" description="Helical" evidence="8">
    <location>
        <begin position="272"/>
        <end position="294"/>
    </location>
</feature>
<name>D6SPJ0_9BACT</name>
<feature type="domain" description="Na+/H+ antiporter MnhB subunit-related protein" evidence="9">
    <location>
        <begin position="182"/>
        <end position="278"/>
    </location>
</feature>
<feature type="transmembrane region" description="Helical" evidence="8">
    <location>
        <begin position="144"/>
        <end position="161"/>
    </location>
</feature>
<evidence type="ECO:0000313" key="11">
    <source>
        <dbReference type="EMBL" id="EFI34666.1"/>
    </source>
</evidence>
<reference evidence="11" key="1">
    <citation type="submission" date="2010-05" db="EMBL/GenBank/DDBJ databases">
        <title>The draft genome of Desulfonatronospira thiodismutans ASO3-1.</title>
        <authorList>
            <consortium name="US DOE Joint Genome Institute (JGI-PGF)"/>
            <person name="Lucas S."/>
            <person name="Copeland A."/>
            <person name="Lapidus A."/>
            <person name="Cheng J.-F."/>
            <person name="Bruce D."/>
            <person name="Goodwin L."/>
            <person name="Pitluck S."/>
            <person name="Chertkov O."/>
            <person name="Brettin T."/>
            <person name="Detter J.C."/>
            <person name="Han C."/>
            <person name="Land M.L."/>
            <person name="Hauser L."/>
            <person name="Kyrpides N."/>
            <person name="Mikhailova N."/>
            <person name="Muyzer G."/>
            <person name="Woyke T."/>
        </authorList>
    </citation>
    <scope>NUCLEOTIDE SEQUENCE [LARGE SCALE GENOMIC DNA]</scope>
    <source>
        <strain evidence="11">ASO3-1</strain>
    </source>
</reference>
<dbReference type="RefSeq" id="WP_008869986.1">
    <property type="nucleotide sequence ID" value="NZ_ACJN02000002.1"/>
</dbReference>
<dbReference type="Pfam" id="PF04039">
    <property type="entry name" value="MnhB"/>
    <property type="match status" value="1"/>
</dbReference>
<evidence type="ECO:0000256" key="6">
    <source>
        <dbReference type="ARBA" id="ARBA00023136"/>
    </source>
</evidence>
<evidence type="ECO:0000256" key="2">
    <source>
        <dbReference type="ARBA" id="ARBA00009425"/>
    </source>
</evidence>
<feature type="region of interest" description="Disordered" evidence="7">
    <location>
        <begin position="297"/>
        <end position="316"/>
    </location>
</feature>
<evidence type="ECO:0000256" key="8">
    <source>
        <dbReference type="SAM" id="Phobius"/>
    </source>
</evidence>
<comment type="similarity">
    <text evidence="2">Belongs to the CPA3 antiporters (TC 2.A.63) subunit B family.</text>
</comment>
<sequence>MALFLDVLVAFALVATAWRIMRAPGHFQAVVLFITFGLLLSLAWARLNSPDIALAEAAVGAGLAGVLLLDTLRAVAQPGKVKTGAHFSWLLLPCLLLAGLLSLSIIHIEPDSQGLIRAVEAGMQATSLEYPVTAVLLDFRGYDTWLELGVLLAAVMGLLCVRRKESIRSPLLPAPAEPVGRWLISILLPLILLVGGFLLWLGAFAPGGAFQAGVVWAAGGVLLWQAGHPSLGALPVSLWRISAVLGFALFWLLAAAALFRNEPMLTHPQAKAWILAVEYAAALSIAVCLTSLTIGGQKSGDKGQGAGVRGQKSEVR</sequence>
<proteinExistence type="inferred from homology"/>
<feature type="transmembrane region" description="Helical" evidence="8">
    <location>
        <begin position="238"/>
        <end position="260"/>
    </location>
</feature>
<evidence type="ECO:0000256" key="1">
    <source>
        <dbReference type="ARBA" id="ARBA00004651"/>
    </source>
</evidence>
<dbReference type="AlphaFoldDB" id="D6SPJ0"/>
<gene>
    <name evidence="11" type="ORF">Dthio_PD2038</name>
</gene>
<evidence type="ECO:0000259" key="9">
    <source>
        <dbReference type="Pfam" id="PF04039"/>
    </source>
</evidence>
<evidence type="ECO:0000313" key="12">
    <source>
        <dbReference type="Proteomes" id="UP000005496"/>
    </source>
</evidence>
<dbReference type="eggNOG" id="COG1563">
    <property type="taxonomic scope" value="Bacteria"/>
</dbReference>
<feature type="domain" description="MrpA C-terminal/MbhD" evidence="10">
    <location>
        <begin position="13"/>
        <end position="74"/>
    </location>
</feature>
<evidence type="ECO:0000256" key="4">
    <source>
        <dbReference type="ARBA" id="ARBA00022692"/>
    </source>
</evidence>
<dbReference type="GO" id="GO:0005886">
    <property type="term" value="C:plasma membrane"/>
    <property type="evidence" value="ECO:0007669"/>
    <property type="project" value="UniProtKB-SubCell"/>
</dbReference>
<keyword evidence="3" id="KW-1003">Cell membrane</keyword>
<dbReference type="PANTHER" id="PTHR33932">
    <property type="entry name" value="NA(+)/H(+) ANTIPORTER SUBUNIT B"/>
    <property type="match status" value="1"/>
</dbReference>
<dbReference type="InterPro" id="IPR007182">
    <property type="entry name" value="MnhB"/>
</dbReference>
<keyword evidence="4 8" id="KW-0812">Transmembrane</keyword>
<keyword evidence="6 8" id="KW-0472">Membrane</keyword>
<dbReference type="InterPro" id="IPR050622">
    <property type="entry name" value="CPA3_antiporter_subunitB"/>
</dbReference>
<keyword evidence="12" id="KW-1185">Reference proteome</keyword>
<organism evidence="11 12">
    <name type="scientific">Desulfonatronospira thiodismutans ASO3-1</name>
    <dbReference type="NCBI Taxonomy" id="555779"/>
    <lineage>
        <taxon>Bacteria</taxon>
        <taxon>Pseudomonadati</taxon>
        <taxon>Thermodesulfobacteriota</taxon>
        <taxon>Desulfovibrionia</taxon>
        <taxon>Desulfovibrionales</taxon>
        <taxon>Desulfonatronovibrionaceae</taxon>
        <taxon>Desulfonatronospira</taxon>
    </lineage>
</organism>
<keyword evidence="5 8" id="KW-1133">Transmembrane helix</keyword>